<name>A0A379SM45_SALER</name>
<gene>
    <name evidence="2" type="primary">bglX_6</name>
    <name evidence="2" type="ORF">NCTC7303_02326</name>
</gene>
<sequence>MKERLNMKWLCSVGVAVSLAIQPALAENLFGNHPLTRKRATHLLPIYLRK</sequence>
<evidence type="ECO:0000313" key="2">
    <source>
        <dbReference type="EMBL" id="SUG30118.1"/>
    </source>
</evidence>
<dbReference type="GO" id="GO:0008422">
    <property type="term" value="F:beta-glucosidase activity"/>
    <property type="evidence" value="ECO:0007669"/>
    <property type="project" value="UniProtKB-EC"/>
</dbReference>
<accession>A0A379SM45</accession>
<keyword evidence="2" id="KW-0378">Hydrolase</keyword>
<dbReference type="Proteomes" id="UP000255443">
    <property type="component" value="Unassembled WGS sequence"/>
</dbReference>
<dbReference type="EMBL" id="UGXC01000002">
    <property type="protein sequence ID" value="SUG30118.1"/>
    <property type="molecule type" value="Genomic_DNA"/>
</dbReference>
<evidence type="ECO:0000313" key="3">
    <source>
        <dbReference type="Proteomes" id="UP000255443"/>
    </source>
</evidence>
<reference evidence="2 3" key="1">
    <citation type="submission" date="2018-06" db="EMBL/GenBank/DDBJ databases">
        <authorList>
            <consortium name="Pathogen Informatics"/>
            <person name="Doyle S."/>
        </authorList>
    </citation>
    <scope>NUCLEOTIDE SEQUENCE [LARGE SCALE GENOMIC DNA]</scope>
    <source>
        <strain evidence="2 3">NCTC7303</strain>
    </source>
</reference>
<feature type="chain" id="PRO_5016681205" evidence="1">
    <location>
        <begin position="27"/>
        <end position="50"/>
    </location>
</feature>
<dbReference type="AlphaFoldDB" id="A0A379SM45"/>
<keyword evidence="2" id="KW-0326">Glycosidase</keyword>
<feature type="signal peptide" evidence="1">
    <location>
        <begin position="1"/>
        <end position="26"/>
    </location>
</feature>
<evidence type="ECO:0000256" key="1">
    <source>
        <dbReference type="SAM" id="SignalP"/>
    </source>
</evidence>
<dbReference type="EC" id="3.2.1.21" evidence="2"/>
<protein>
    <submittedName>
        <fullName evidence="2">Beta-glucosidase</fullName>
        <ecNumber evidence="2">3.2.1.21</ecNumber>
    </submittedName>
</protein>
<keyword evidence="1" id="KW-0732">Signal</keyword>
<proteinExistence type="predicted"/>
<organism evidence="2 3">
    <name type="scientific">Salmonella enterica subsp. arizonae</name>
    <dbReference type="NCBI Taxonomy" id="59203"/>
    <lineage>
        <taxon>Bacteria</taxon>
        <taxon>Pseudomonadati</taxon>
        <taxon>Pseudomonadota</taxon>
        <taxon>Gammaproteobacteria</taxon>
        <taxon>Enterobacterales</taxon>
        <taxon>Enterobacteriaceae</taxon>
        <taxon>Salmonella</taxon>
    </lineage>
</organism>